<evidence type="ECO:0000256" key="2">
    <source>
        <dbReference type="ARBA" id="ARBA00022475"/>
    </source>
</evidence>
<evidence type="ECO:0000313" key="9">
    <source>
        <dbReference type="Proteomes" id="UP000184128"/>
    </source>
</evidence>
<evidence type="ECO:0000259" key="7">
    <source>
        <dbReference type="Pfam" id="PF04024"/>
    </source>
</evidence>
<dbReference type="PANTHER" id="PTHR33885:SF3">
    <property type="entry name" value="PHAGE SHOCK PROTEIN C"/>
    <property type="match status" value="1"/>
</dbReference>
<gene>
    <name evidence="8" type="ORF">SAMN02745249_00058</name>
</gene>
<dbReference type="PANTHER" id="PTHR33885">
    <property type="entry name" value="PHAGE SHOCK PROTEIN C"/>
    <property type="match status" value="1"/>
</dbReference>
<dbReference type="STRING" id="1121025.SAMN02745249_00058"/>
<dbReference type="GO" id="GO:0005886">
    <property type="term" value="C:plasma membrane"/>
    <property type="evidence" value="ECO:0007669"/>
    <property type="project" value="UniProtKB-SubCell"/>
</dbReference>
<dbReference type="RefSeq" id="WP_073294444.1">
    <property type="nucleotide sequence ID" value="NZ_FQUF01000002.1"/>
</dbReference>
<dbReference type="Proteomes" id="UP000184128">
    <property type="component" value="Unassembled WGS sequence"/>
</dbReference>
<dbReference type="InterPro" id="IPR007168">
    <property type="entry name" value="Phageshock_PspC_N"/>
</dbReference>
<comment type="subcellular location">
    <subcellularLocation>
        <location evidence="1">Cell membrane</location>
        <topology evidence="1">Single-pass membrane protein</topology>
    </subcellularLocation>
</comment>
<keyword evidence="2" id="KW-1003">Cell membrane</keyword>
<keyword evidence="3 6" id="KW-0812">Transmembrane</keyword>
<dbReference type="InterPro" id="IPR052027">
    <property type="entry name" value="PspC"/>
</dbReference>
<reference evidence="8 9" key="1">
    <citation type="submission" date="2016-11" db="EMBL/GenBank/DDBJ databases">
        <authorList>
            <person name="Jaros S."/>
            <person name="Januszkiewicz K."/>
            <person name="Wedrychowicz H."/>
        </authorList>
    </citation>
    <scope>NUCLEOTIDE SEQUENCE [LARGE SCALE GENOMIC DNA]</scope>
    <source>
        <strain evidence="8 9">DSM 15692</strain>
    </source>
</reference>
<feature type="transmembrane region" description="Helical" evidence="6">
    <location>
        <begin position="33"/>
        <end position="57"/>
    </location>
</feature>
<evidence type="ECO:0000256" key="4">
    <source>
        <dbReference type="ARBA" id="ARBA00022989"/>
    </source>
</evidence>
<sequence>MKKLTKSKTDSMISGVCGGIAEYFGVDSTIVRVGYLIFTFLGVGSPILLYLLLSVIIPEGNNH</sequence>
<keyword evidence="9" id="KW-1185">Reference proteome</keyword>
<dbReference type="AlphaFoldDB" id="A0A1M4S607"/>
<accession>A0A1M4S607</accession>
<evidence type="ECO:0000256" key="3">
    <source>
        <dbReference type="ARBA" id="ARBA00022692"/>
    </source>
</evidence>
<dbReference type="OrthoDB" id="9815286at2"/>
<dbReference type="Pfam" id="PF04024">
    <property type="entry name" value="PspC"/>
    <property type="match status" value="1"/>
</dbReference>
<proteinExistence type="predicted"/>
<dbReference type="EMBL" id="FQUF01000002">
    <property type="protein sequence ID" value="SHE27652.1"/>
    <property type="molecule type" value="Genomic_DNA"/>
</dbReference>
<protein>
    <submittedName>
        <fullName evidence="8">Phage shock protein C (PspC) family protein</fullName>
    </submittedName>
</protein>
<feature type="domain" description="Phage shock protein PspC N-terminal" evidence="7">
    <location>
        <begin position="2"/>
        <end position="59"/>
    </location>
</feature>
<keyword evidence="5 6" id="KW-0472">Membrane</keyword>
<evidence type="ECO:0000256" key="5">
    <source>
        <dbReference type="ARBA" id="ARBA00023136"/>
    </source>
</evidence>
<evidence type="ECO:0000256" key="6">
    <source>
        <dbReference type="SAM" id="Phobius"/>
    </source>
</evidence>
<evidence type="ECO:0000256" key="1">
    <source>
        <dbReference type="ARBA" id="ARBA00004162"/>
    </source>
</evidence>
<keyword evidence="4 6" id="KW-1133">Transmembrane helix</keyword>
<organism evidence="8 9">
    <name type="scientific">Atopostipes suicloacalis DSM 15692</name>
    <dbReference type="NCBI Taxonomy" id="1121025"/>
    <lineage>
        <taxon>Bacteria</taxon>
        <taxon>Bacillati</taxon>
        <taxon>Bacillota</taxon>
        <taxon>Bacilli</taxon>
        <taxon>Lactobacillales</taxon>
        <taxon>Carnobacteriaceae</taxon>
        <taxon>Atopostipes</taxon>
    </lineage>
</organism>
<evidence type="ECO:0000313" key="8">
    <source>
        <dbReference type="EMBL" id="SHE27652.1"/>
    </source>
</evidence>
<name>A0A1M4S607_9LACT</name>